<name>A0A3M0YYY7_9BACT</name>
<gene>
    <name evidence="7" type="primary">rnpA</name>
    <name evidence="7" type="ORF">D6810_01165</name>
</gene>
<comment type="caution">
    <text evidence="7">The sequence shown here is derived from an EMBL/GenBank/DDBJ whole genome shotgun (WGS) entry which is preliminary data.</text>
</comment>
<dbReference type="AlphaFoldDB" id="A0A3M0YYY7"/>
<proteinExistence type="predicted"/>
<evidence type="ECO:0000256" key="1">
    <source>
        <dbReference type="ARBA" id="ARBA00022694"/>
    </source>
</evidence>
<dbReference type="InterPro" id="IPR014721">
    <property type="entry name" value="Ribsml_uS5_D2-typ_fold_subgr"/>
</dbReference>
<evidence type="ECO:0000256" key="3">
    <source>
        <dbReference type="ARBA" id="ARBA00022759"/>
    </source>
</evidence>
<evidence type="ECO:0000256" key="4">
    <source>
        <dbReference type="ARBA" id="ARBA00022801"/>
    </source>
</evidence>
<accession>A0A3M0YYY7</accession>
<evidence type="ECO:0000313" key="8">
    <source>
        <dbReference type="Proteomes" id="UP000269410"/>
    </source>
</evidence>
<keyword evidence="5" id="KW-0694">RNA-binding</keyword>
<dbReference type="NCBIfam" id="TIGR00188">
    <property type="entry name" value="rnpA"/>
    <property type="match status" value="1"/>
</dbReference>
<evidence type="ECO:0000256" key="6">
    <source>
        <dbReference type="NCBIfam" id="TIGR00188"/>
    </source>
</evidence>
<evidence type="ECO:0000313" key="7">
    <source>
        <dbReference type="EMBL" id="RMD77380.1"/>
    </source>
</evidence>
<sequence length="109" mass="12681">MLKKCQRLNSSEVKMISERGVKFETSNFYIKYLSCPNLKSSKIAVNVSKKIHKKAVVRNKIKRRIKAAFQSLTNTKKAKFILTVKNLNVYNLRFEEIREELKAAICDLD</sequence>
<dbReference type="PANTHER" id="PTHR33992:SF1">
    <property type="entry name" value="RIBONUCLEASE P PROTEIN COMPONENT"/>
    <property type="match status" value="1"/>
</dbReference>
<dbReference type="Proteomes" id="UP000269410">
    <property type="component" value="Unassembled WGS sequence"/>
</dbReference>
<keyword evidence="2" id="KW-0540">Nuclease</keyword>
<dbReference type="GO" id="GO:0042781">
    <property type="term" value="F:3'-tRNA processing endoribonuclease activity"/>
    <property type="evidence" value="ECO:0007669"/>
    <property type="project" value="TreeGrafter"/>
</dbReference>
<reference evidence="7 8" key="1">
    <citation type="submission" date="2018-10" db="EMBL/GenBank/DDBJ databases">
        <title>Thermophilic Lithotrophy and Phototrophy in an Intertidal, Iron-rich, Geothermal Spring.</title>
        <authorList>
            <person name="Ward L.M."/>
            <person name="Idei A."/>
            <person name="Nakagawa M."/>
            <person name="Ueno Y."/>
            <person name="Fischer W."/>
            <person name="Mcglynn S.E."/>
        </authorList>
    </citation>
    <scope>NUCLEOTIDE SEQUENCE [LARGE SCALE GENOMIC DNA]</scope>
    <source>
        <strain evidence="7">J137</strain>
    </source>
</reference>
<dbReference type="InterPro" id="IPR000100">
    <property type="entry name" value="RNase_P"/>
</dbReference>
<keyword evidence="3" id="KW-0255">Endonuclease</keyword>
<protein>
    <recommendedName>
        <fullName evidence="6">Ribonuclease P protein component</fullName>
        <ecNumber evidence="6">3.1.26.5</ecNumber>
    </recommendedName>
</protein>
<keyword evidence="1" id="KW-0819">tRNA processing</keyword>
<dbReference type="PANTHER" id="PTHR33992">
    <property type="entry name" value="RIBONUCLEASE P PROTEIN COMPONENT"/>
    <property type="match status" value="1"/>
</dbReference>
<evidence type="ECO:0000256" key="2">
    <source>
        <dbReference type="ARBA" id="ARBA00022722"/>
    </source>
</evidence>
<dbReference type="SUPFAM" id="SSF54211">
    <property type="entry name" value="Ribosomal protein S5 domain 2-like"/>
    <property type="match status" value="1"/>
</dbReference>
<dbReference type="Gene3D" id="3.30.230.10">
    <property type="match status" value="1"/>
</dbReference>
<dbReference type="InterPro" id="IPR020568">
    <property type="entry name" value="Ribosomal_Su5_D2-typ_SF"/>
</dbReference>
<dbReference type="Pfam" id="PF00825">
    <property type="entry name" value="Ribonuclease_P"/>
    <property type="match status" value="1"/>
</dbReference>
<dbReference type="GO" id="GO:0030677">
    <property type="term" value="C:ribonuclease P complex"/>
    <property type="evidence" value="ECO:0007669"/>
    <property type="project" value="TreeGrafter"/>
</dbReference>
<evidence type="ECO:0000256" key="5">
    <source>
        <dbReference type="ARBA" id="ARBA00022884"/>
    </source>
</evidence>
<dbReference type="GO" id="GO:0000049">
    <property type="term" value="F:tRNA binding"/>
    <property type="evidence" value="ECO:0007669"/>
    <property type="project" value="InterPro"/>
</dbReference>
<dbReference type="EC" id="3.1.26.5" evidence="6"/>
<keyword evidence="4 7" id="KW-0378">Hydrolase</keyword>
<dbReference type="EMBL" id="RFKV01000039">
    <property type="protein sequence ID" value="RMD77380.1"/>
    <property type="molecule type" value="Genomic_DNA"/>
</dbReference>
<organism evidence="7 8">
    <name type="scientific">Candidatus Dojkabacteria bacterium</name>
    <dbReference type="NCBI Taxonomy" id="2099670"/>
    <lineage>
        <taxon>Bacteria</taxon>
        <taxon>Candidatus Dojkabacteria</taxon>
    </lineage>
</organism>
<dbReference type="GO" id="GO:0004526">
    <property type="term" value="F:ribonuclease P activity"/>
    <property type="evidence" value="ECO:0007669"/>
    <property type="project" value="UniProtKB-UniRule"/>
</dbReference>